<dbReference type="Pfam" id="PF18035">
    <property type="entry name" value="Bap31_Bap29_C"/>
    <property type="match status" value="1"/>
</dbReference>
<dbReference type="GO" id="GO:0070973">
    <property type="term" value="P:protein localization to endoplasmic reticulum exit site"/>
    <property type="evidence" value="ECO:0007669"/>
    <property type="project" value="UniProtKB-UniRule"/>
</dbReference>
<dbReference type="GO" id="GO:0006886">
    <property type="term" value="P:intracellular protein transport"/>
    <property type="evidence" value="ECO:0007669"/>
    <property type="project" value="UniProtKB-UniRule"/>
</dbReference>
<keyword evidence="8 11" id="KW-1133">Transmembrane helix</keyword>
<comment type="subcellular location">
    <subcellularLocation>
        <location evidence="1 11">Endoplasmic reticulum membrane</location>
        <topology evidence="1 11">Multi-pass membrane protein</topology>
    </subcellularLocation>
</comment>
<evidence type="ECO:0000256" key="7">
    <source>
        <dbReference type="ARBA" id="ARBA00022927"/>
    </source>
</evidence>
<evidence type="ECO:0000259" key="14">
    <source>
        <dbReference type="Pfam" id="PF18035"/>
    </source>
</evidence>
<evidence type="ECO:0000256" key="5">
    <source>
        <dbReference type="ARBA" id="ARBA00022824"/>
    </source>
</evidence>
<keyword evidence="9 12" id="KW-0175">Coiled coil</keyword>
<keyword evidence="3 11" id="KW-0813">Transport</keyword>
<feature type="non-terminal residue" evidence="15">
    <location>
        <position position="1"/>
    </location>
</feature>
<evidence type="ECO:0000256" key="6">
    <source>
        <dbReference type="ARBA" id="ARBA00022892"/>
    </source>
</evidence>
<dbReference type="EMBL" id="JAEPRA010000005">
    <property type="protein sequence ID" value="KAG2185634.1"/>
    <property type="molecule type" value="Genomic_DNA"/>
</dbReference>
<dbReference type="GO" id="GO:0006888">
    <property type="term" value="P:endoplasmic reticulum to Golgi vesicle-mediated transport"/>
    <property type="evidence" value="ECO:0007669"/>
    <property type="project" value="UniProtKB-UniRule"/>
</dbReference>
<dbReference type="OrthoDB" id="435607at2759"/>
<dbReference type="Proteomes" id="UP000612746">
    <property type="component" value="Unassembled WGS sequence"/>
</dbReference>
<evidence type="ECO:0000256" key="1">
    <source>
        <dbReference type="ARBA" id="ARBA00004477"/>
    </source>
</evidence>
<accession>A0A8H7UNV0</accession>
<evidence type="ECO:0000256" key="4">
    <source>
        <dbReference type="ARBA" id="ARBA00022692"/>
    </source>
</evidence>
<evidence type="ECO:0000256" key="9">
    <source>
        <dbReference type="ARBA" id="ARBA00023054"/>
    </source>
</evidence>
<evidence type="ECO:0000256" key="3">
    <source>
        <dbReference type="ARBA" id="ARBA00022448"/>
    </source>
</evidence>
<comment type="caution">
    <text evidence="11">Lacks conserved residue(s) required for the propagation of feature annotation.</text>
</comment>
<evidence type="ECO:0000256" key="11">
    <source>
        <dbReference type="RuleBase" id="RU367026"/>
    </source>
</evidence>
<dbReference type="AlphaFoldDB" id="A0A8H7UNV0"/>
<feature type="domain" description="Bap31/Bap29 cytoplasmic coiled-coil" evidence="14">
    <location>
        <begin position="129"/>
        <end position="170"/>
    </location>
</feature>
<dbReference type="InterPro" id="IPR040463">
    <property type="entry name" value="BAP29/BAP31_N"/>
</dbReference>
<sequence length="182" mass="20617">MVAELPLPKHWRRQLVKFVSTSPMVAKAIHILKIVFVFVFVLFIDAINRLQRPGGLDDQSAAGSMHDMRSGAALAARKFYAQRNLYLTGFTLFLSLILSRTHQLLLELSAAEEALETNGQTTNGAESKTLRDEIAELKKKHLDYDTLKKQAAQQNKEFDRLADEHIALEQKSRVGIKETRKE</sequence>
<keyword evidence="6 11" id="KW-0931">ER-Golgi transport</keyword>
<keyword evidence="5 11" id="KW-0256">Endoplasmic reticulum</keyword>
<dbReference type="GO" id="GO:0005789">
    <property type="term" value="C:endoplasmic reticulum membrane"/>
    <property type="evidence" value="ECO:0007669"/>
    <property type="project" value="UniProtKB-SubCell"/>
</dbReference>
<evidence type="ECO:0000313" key="16">
    <source>
        <dbReference type="Proteomes" id="UP000612746"/>
    </source>
</evidence>
<keyword evidence="16" id="KW-1185">Reference proteome</keyword>
<dbReference type="InterPro" id="IPR041672">
    <property type="entry name" value="Bap31/Bap29_C"/>
</dbReference>
<feature type="coiled-coil region" evidence="12">
    <location>
        <begin position="137"/>
        <end position="171"/>
    </location>
</feature>
<feature type="transmembrane region" description="Helical" evidence="11">
    <location>
        <begin position="24"/>
        <end position="44"/>
    </location>
</feature>
<evidence type="ECO:0000259" key="13">
    <source>
        <dbReference type="Pfam" id="PF05529"/>
    </source>
</evidence>
<comment type="function">
    <text evidence="11">May play a role in anterograde transport of membrane proteins from the endoplasmic reticulum to the Golgi.</text>
</comment>
<comment type="caution">
    <text evidence="15">The sequence shown here is derived from an EMBL/GenBank/DDBJ whole genome shotgun (WGS) entry which is preliminary data.</text>
</comment>
<dbReference type="PANTHER" id="PTHR12701:SF20">
    <property type="entry name" value="ENDOPLASMIC RETICULUM TRANSMEMBRANE PROTEIN"/>
    <property type="match status" value="1"/>
</dbReference>
<evidence type="ECO:0000256" key="2">
    <source>
        <dbReference type="ARBA" id="ARBA00007956"/>
    </source>
</evidence>
<evidence type="ECO:0000256" key="8">
    <source>
        <dbReference type="ARBA" id="ARBA00022989"/>
    </source>
</evidence>
<evidence type="ECO:0000256" key="10">
    <source>
        <dbReference type="ARBA" id="ARBA00023136"/>
    </source>
</evidence>
<reference evidence="15" key="1">
    <citation type="submission" date="2020-12" db="EMBL/GenBank/DDBJ databases">
        <title>Metabolic potential, ecology and presence of endohyphal bacteria is reflected in genomic diversity of Mucoromycotina.</title>
        <authorList>
            <person name="Muszewska A."/>
            <person name="Okrasinska A."/>
            <person name="Steczkiewicz K."/>
            <person name="Drgas O."/>
            <person name="Orlowska M."/>
            <person name="Perlinska-Lenart U."/>
            <person name="Aleksandrzak-Piekarczyk T."/>
            <person name="Szatraj K."/>
            <person name="Zielenkiewicz U."/>
            <person name="Pilsyk S."/>
            <person name="Malc E."/>
            <person name="Mieczkowski P."/>
            <person name="Kruszewska J.S."/>
            <person name="Biernat P."/>
            <person name="Pawlowska J."/>
        </authorList>
    </citation>
    <scope>NUCLEOTIDE SEQUENCE</scope>
    <source>
        <strain evidence="15">WA0000051536</strain>
    </source>
</reference>
<proteinExistence type="inferred from homology"/>
<dbReference type="PANTHER" id="PTHR12701">
    <property type="entry name" value="BCR-ASSOCIATED PROTEIN, BAP"/>
    <property type="match status" value="1"/>
</dbReference>
<feature type="domain" description="BAP29/BAP31 transmembrane" evidence="13">
    <location>
        <begin position="5"/>
        <end position="116"/>
    </location>
</feature>
<gene>
    <name evidence="15" type="ORF">INT44_002427</name>
</gene>
<comment type="similarity">
    <text evidence="2 11">Belongs to the BCAP29/BCAP31 family.</text>
</comment>
<keyword evidence="7 11" id="KW-0653">Protein transport</keyword>
<dbReference type="InterPro" id="IPR008417">
    <property type="entry name" value="BAP29/BAP31"/>
</dbReference>
<evidence type="ECO:0000313" key="15">
    <source>
        <dbReference type="EMBL" id="KAG2185634.1"/>
    </source>
</evidence>
<name>A0A8H7UNV0_9FUNG</name>
<dbReference type="Pfam" id="PF05529">
    <property type="entry name" value="Bap31"/>
    <property type="match status" value="1"/>
</dbReference>
<evidence type="ECO:0000256" key="12">
    <source>
        <dbReference type="SAM" id="Coils"/>
    </source>
</evidence>
<organism evidence="15 16">
    <name type="scientific">Umbelopsis vinacea</name>
    <dbReference type="NCBI Taxonomy" id="44442"/>
    <lineage>
        <taxon>Eukaryota</taxon>
        <taxon>Fungi</taxon>
        <taxon>Fungi incertae sedis</taxon>
        <taxon>Mucoromycota</taxon>
        <taxon>Mucoromycotina</taxon>
        <taxon>Umbelopsidomycetes</taxon>
        <taxon>Umbelopsidales</taxon>
        <taxon>Umbelopsidaceae</taxon>
        <taxon>Umbelopsis</taxon>
    </lineage>
</organism>
<keyword evidence="10 11" id="KW-0472">Membrane</keyword>
<keyword evidence="4 11" id="KW-0812">Transmembrane</keyword>
<protein>
    <recommendedName>
        <fullName evidence="11">Endoplasmic reticulum transmembrane protein</fullName>
    </recommendedName>
</protein>